<evidence type="ECO:0000313" key="3">
    <source>
        <dbReference type="Proteomes" id="UP000031668"/>
    </source>
</evidence>
<sequence>MESTPSIQFAQIPKPNTTKMVSFNLSETLSPASLSENKREENKTESSVPSPRDKSGIRTPNLRRSNRFRMSTFKRNNPGLEESGSMLGGDIIKFSHNSLPTPILRKSDEKSIIQQIIDVHSRLLDNHVQLVNHIIGNTNVKMDENQQVKQRLKIIKKITKILSTKTYGEICRCLEFVSSIKPQE</sequence>
<comment type="caution">
    <text evidence="2">The sequence shown here is derived from an EMBL/GenBank/DDBJ whole genome shotgun (WGS) entry which is preliminary data.</text>
</comment>
<keyword evidence="3" id="KW-1185">Reference proteome</keyword>
<accession>A0A0C2MPW4</accession>
<name>A0A0C2MPW4_THEKT</name>
<protein>
    <submittedName>
        <fullName evidence="2">Uncharacterized protein</fullName>
    </submittedName>
</protein>
<evidence type="ECO:0000313" key="2">
    <source>
        <dbReference type="EMBL" id="KII63661.1"/>
    </source>
</evidence>
<gene>
    <name evidence="2" type="ORF">RF11_06197</name>
</gene>
<reference evidence="2 3" key="1">
    <citation type="journal article" date="2014" name="Genome Biol. Evol.">
        <title>The genome of the myxosporean Thelohanellus kitauei shows adaptations to nutrient acquisition within its fish host.</title>
        <authorList>
            <person name="Yang Y."/>
            <person name="Xiong J."/>
            <person name="Zhou Z."/>
            <person name="Huo F."/>
            <person name="Miao W."/>
            <person name="Ran C."/>
            <person name="Liu Y."/>
            <person name="Zhang J."/>
            <person name="Feng J."/>
            <person name="Wang M."/>
            <person name="Wang M."/>
            <person name="Wang L."/>
            <person name="Yao B."/>
        </authorList>
    </citation>
    <scope>NUCLEOTIDE SEQUENCE [LARGE SCALE GENOMIC DNA]</scope>
    <source>
        <strain evidence="2">Wuqing</strain>
    </source>
</reference>
<organism evidence="2 3">
    <name type="scientific">Thelohanellus kitauei</name>
    <name type="common">Myxosporean</name>
    <dbReference type="NCBI Taxonomy" id="669202"/>
    <lineage>
        <taxon>Eukaryota</taxon>
        <taxon>Metazoa</taxon>
        <taxon>Cnidaria</taxon>
        <taxon>Myxozoa</taxon>
        <taxon>Myxosporea</taxon>
        <taxon>Bivalvulida</taxon>
        <taxon>Platysporina</taxon>
        <taxon>Myxobolidae</taxon>
        <taxon>Thelohanellus</taxon>
    </lineage>
</organism>
<dbReference type="AlphaFoldDB" id="A0A0C2MPW4"/>
<dbReference type="EMBL" id="JWZT01004623">
    <property type="protein sequence ID" value="KII63661.1"/>
    <property type="molecule type" value="Genomic_DNA"/>
</dbReference>
<dbReference type="Proteomes" id="UP000031668">
    <property type="component" value="Unassembled WGS sequence"/>
</dbReference>
<feature type="region of interest" description="Disordered" evidence="1">
    <location>
        <begin position="28"/>
        <end position="67"/>
    </location>
</feature>
<proteinExistence type="predicted"/>
<evidence type="ECO:0000256" key="1">
    <source>
        <dbReference type="SAM" id="MobiDB-lite"/>
    </source>
</evidence>